<keyword evidence="9" id="KW-1185">Reference proteome</keyword>
<feature type="domain" description="BHLH" evidence="7">
    <location>
        <begin position="108"/>
        <end position="159"/>
    </location>
</feature>
<reference evidence="8 9" key="1">
    <citation type="submission" date="2021-02" db="EMBL/GenBank/DDBJ databases">
        <title>Plant Genome Project.</title>
        <authorList>
            <person name="Zhang R.-G."/>
        </authorList>
    </citation>
    <scope>NUCLEOTIDE SEQUENCE [LARGE SCALE GENOMIC DNA]</scope>
    <source>
        <tissue evidence="8">Leaves</tissue>
    </source>
</reference>
<keyword evidence="3" id="KW-0238">DNA-binding</keyword>
<evidence type="ECO:0000256" key="4">
    <source>
        <dbReference type="ARBA" id="ARBA00023163"/>
    </source>
</evidence>
<dbReference type="PANTHER" id="PTHR46684">
    <property type="entry name" value="TRANSCRIPTION FACTOR FAMA"/>
    <property type="match status" value="1"/>
</dbReference>
<keyword evidence="5" id="KW-0539">Nucleus</keyword>
<dbReference type="InterPro" id="IPR011598">
    <property type="entry name" value="bHLH_dom"/>
</dbReference>
<evidence type="ECO:0000259" key="7">
    <source>
        <dbReference type="PROSITE" id="PS50888"/>
    </source>
</evidence>
<dbReference type="SUPFAM" id="SSF47459">
    <property type="entry name" value="HLH, helix-loop-helix DNA-binding domain"/>
    <property type="match status" value="1"/>
</dbReference>
<sequence length="316" mass="35624">MALEALSSNEFLNFIIYDTICATPYSSQQESLDTTASFSLENNSSRPQDQVGDLTCSSRPLMTQQQRRSSAVRLEATMDSRKQNLAVQGRKKRRRKPRVCKNKEEAETQRMTHIAVERNRRKQMNEYLAVLRSLMPESYVQRGDQASIVGGAIEYVKELEHLLQSLEAQKLQLLQKGVQGVNEDMSSTSSKFPPTPFSQFFVYPQYVWSQLPNKFTSKTKAAIADIEVTLIETHANIRILSRKSPRQLPKLVAGFQSLHLSVLHLNVTTIDPLVLYSISAKVEEGCQLRTVDDIAGAVHHMLRITEEASNVGSLIL</sequence>
<feature type="compositionally biased region" description="Polar residues" evidence="6">
    <location>
        <begin position="58"/>
        <end position="69"/>
    </location>
</feature>
<dbReference type="EMBL" id="JAFEMO010000001">
    <property type="protein sequence ID" value="KAH7578622.1"/>
    <property type="molecule type" value="Genomic_DNA"/>
</dbReference>
<dbReference type="PANTHER" id="PTHR46684:SF16">
    <property type="entry name" value="TRANSCRIPTION FACTOR BHLH67-LIKE ISOFORM X2"/>
    <property type="match status" value="1"/>
</dbReference>
<accession>A0ABQ8IQG3</accession>
<feature type="region of interest" description="Disordered" evidence="6">
    <location>
        <begin position="58"/>
        <end position="107"/>
    </location>
</feature>
<keyword evidence="2" id="KW-0805">Transcription regulation</keyword>
<comment type="caution">
    <text evidence="8">The sequence shown here is derived from an EMBL/GenBank/DDBJ whole genome shotgun (WGS) entry which is preliminary data.</text>
</comment>
<dbReference type="CDD" id="cd11448">
    <property type="entry name" value="bHLH_AtFAMA_like"/>
    <property type="match status" value="1"/>
</dbReference>
<evidence type="ECO:0000313" key="8">
    <source>
        <dbReference type="EMBL" id="KAH7578622.1"/>
    </source>
</evidence>
<name>A0ABQ8IQG3_9ROSI</name>
<dbReference type="PROSITE" id="PS50888">
    <property type="entry name" value="BHLH"/>
    <property type="match status" value="1"/>
</dbReference>
<dbReference type="Pfam" id="PF00010">
    <property type="entry name" value="HLH"/>
    <property type="match status" value="1"/>
</dbReference>
<keyword evidence="4" id="KW-0804">Transcription</keyword>
<evidence type="ECO:0000256" key="6">
    <source>
        <dbReference type="SAM" id="MobiDB-lite"/>
    </source>
</evidence>
<gene>
    <name evidence="8" type="ORF">JRO89_XS01G0406400</name>
</gene>
<dbReference type="InterPro" id="IPR036638">
    <property type="entry name" value="HLH_DNA-bd_sf"/>
</dbReference>
<evidence type="ECO:0000256" key="1">
    <source>
        <dbReference type="ARBA" id="ARBA00004123"/>
    </source>
</evidence>
<evidence type="ECO:0000313" key="9">
    <source>
        <dbReference type="Proteomes" id="UP000827721"/>
    </source>
</evidence>
<evidence type="ECO:0000256" key="5">
    <source>
        <dbReference type="ARBA" id="ARBA00023242"/>
    </source>
</evidence>
<protein>
    <recommendedName>
        <fullName evidence="7">BHLH domain-containing protein</fullName>
    </recommendedName>
</protein>
<dbReference type="Gene3D" id="4.10.280.10">
    <property type="entry name" value="Helix-loop-helix DNA-binding domain"/>
    <property type="match status" value="1"/>
</dbReference>
<organism evidence="8 9">
    <name type="scientific">Xanthoceras sorbifolium</name>
    <dbReference type="NCBI Taxonomy" id="99658"/>
    <lineage>
        <taxon>Eukaryota</taxon>
        <taxon>Viridiplantae</taxon>
        <taxon>Streptophyta</taxon>
        <taxon>Embryophyta</taxon>
        <taxon>Tracheophyta</taxon>
        <taxon>Spermatophyta</taxon>
        <taxon>Magnoliopsida</taxon>
        <taxon>eudicotyledons</taxon>
        <taxon>Gunneridae</taxon>
        <taxon>Pentapetalae</taxon>
        <taxon>rosids</taxon>
        <taxon>malvids</taxon>
        <taxon>Sapindales</taxon>
        <taxon>Sapindaceae</taxon>
        <taxon>Xanthoceroideae</taxon>
        <taxon>Xanthoceras</taxon>
    </lineage>
</organism>
<evidence type="ECO:0000256" key="3">
    <source>
        <dbReference type="ARBA" id="ARBA00023125"/>
    </source>
</evidence>
<evidence type="ECO:0000256" key="2">
    <source>
        <dbReference type="ARBA" id="ARBA00023015"/>
    </source>
</evidence>
<feature type="compositionally biased region" description="Basic residues" evidence="6">
    <location>
        <begin position="89"/>
        <end position="100"/>
    </location>
</feature>
<dbReference type="InterPro" id="IPR044283">
    <property type="entry name" value="FAMA/SPEECHLESS/MUTE-like"/>
</dbReference>
<comment type="subcellular location">
    <subcellularLocation>
        <location evidence="1">Nucleus</location>
    </subcellularLocation>
</comment>
<proteinExistence type="predicted"/>
<dbReference type="SMART" id="SM00353">
    <property type="entry name" value="HLH"/>
    <property type="match status" value="1"/>
</dbReference>
<dbReference type="Proteomes" id="UP000827721">
    <property type="component" value="Unassembled WGS sequence"/>
</dbReference>